<dbReference type="InterPro" id="IPR045851">
    <property type="entry name" value="AMP-bd_C_sf"/>
</dbReference>
<dbReference type="AlphaFoldDB" id="A0A0F5K0Z9"/>
<keyword evidence="4" id="KW-0067">ATP-binding</keyword>
<feature type="domain" description="AMP-dependent synthetase/ligase" evidence="5">
    <location>
        <begin position="19"/>
        <end position="371"/>
    </location>
</feature>
<dbReference type="NCBIfam" id="NF004808">
    <property type="entry name" value="PRK06155.1"/>
    <property type="match status" value="1"/>
</dbReference>
<dbReference type="PATRIC" id="fig|28092.6.peg.2515"/>
<protein>
    <submittedName>
        <fullName evidence="7">Crotonobetainyl-CoA:carnitine CoA-transferase</fullName>
    </submittedName>
</protein>
<accession>A0A0F5K0Z9</accession>
<name>A0A0F5K0Z9_9BURK</name>
<dbReference type="GO" id="GO:0005886">
    <property type="term" value="C:plasma membrane"/>
    <property type="evidence" value="ECO:0007669"/>
    <property type="project" value="TreeGrafter"/>
</dbReference>
<evidence type="ECO:0000259" key="6">
    <source>
        <dbReference type="Pfam" id="PF13193"/>
    </source>
</evidence>
<evidence type="ECO:0000256" key="1">
    <source>
        <dbReference type="ARBA" id="ARBA00006432"/>
    </source>
</evidence>
<gene>
    <name evidence="7" type="ORF">WM40_10670</name>
</gene>
<sequence length="525" mass="57311">MRTVPALLAARCARGAEGALFSDRTDTWSASMLREAVARRAGALQAHGVTRGDRVAVLCSNRFEFLEIVLACGWLGAVAVPINTASRGAQLQHILGNSGARLLVTESSLVSAVHMLGEGACSLRSIWLIDDAVNEPLGGAKVFSIETIPMPAATDPICPATLADGDLFVILYTSGTSGLSKGVMCSHAQFYWWGTHTGGDLALRSGDVLYTCLPLFHTNALNAFFQALLFDATLIVDKRFSASRFYDALIETRATVTYVLGAMVPILLRLPEASREREHRVRVALAPGVPAQFHAIFTGRTGIGLIDIYGSTETNAVIGGALATQRAGYMGRLADAFEAQVVDACDEPVADGEAGELVLRAKQPFAFASGYFGMPEKTVEAWRNLWFHTGDRVVRESDGYFRFVDRLKDAIRRRGENISSFEVEQVLLSHPAIALVAVFAVQSELAEDEVMAAVVLREHAALKPLELVQYCEPRMPYFAVPRFIAFMDELPKTENGKIQKYKLRERGVTATTWDVETSGYRIKRT</sequence>
<dbReference type="InterPro" id="IPR020845">
    <property type="entry name" value="AMP-binding_CS"/>
</dbReference>
<dbReference type="PANTHER" id="PTHR43107:SF15">
    <property type="entry name" value="FATTY ACID TRANSPORT PROTEIN 3, ISOFORM A"/>
    <property type="match status" value="1"/>
</dbReference>
<dbReference type="Proteomes" id="UP000033618">
    <property type="component" value="Unassembled WGS sequence"/>
</dbReference>
<evidence type="ECO:0000313" key="8">
    <source>
        <dbReference type="Proteomes" id="UP000033618"/>
    </source>
</evidence>
<dbReference type="Gene3D" id="3.30.300.30">
    <property type="match status" value="1"/>
</dbReference>
<dbReference type="Pfam" id="PF00501">
    <property type="entry name" value="AMP-binding"/>
    <property type="match status" value="1"/>
</dbReference>
<dbReference type="PANTHER" id="PTHR43107">
    <property type="entry name" value="LONG-CHAIN FATTY ACID TRANSPORT PROTEIN"/>
    <property type="match status" value="1"/>
</dbReference>
<keyword evidence="8" id="KW-1185">Reference proteome</keyword>
<dbReference type="InterPro" id="IPR025110">
    <property type="entry name" value="AMP-bd_C"/>
</dbReference>
<evidence type="ECO:0000259" key="5">
    <source>
        <dbReference type="Pfam" id="PF00501"/>
    </source>
</evidence>
<comment type="caution">
    <text evidence="7">The sequence shown here is derived from an EMBL/GenBank/DDBJ whole genome shotgun (WGS) entry which is preliminary data.</text>
</comment>
<dbReference type="InterPro" id="IPR042099">
    <property type="entry name" value="ANL_N_sf"/>
</dbReference>
<evidence type="ECO:0000256" key="3">
    <source>
        <dbReference type="ARBA" id="ARBA00022741"/>
    </source>
</evidence>
<dbReference type="EMBL" id="LAQU01000009">
    <property type="protein sequence ID" value="KKB63590.1"/>
    <property type="molecule type" value="Genomic_DNA"/>
</dbReference>
<evidence type="ECO:0000256" key="4">
    <source>
        <dbReference type="ARBA" id="ARBA00022840"/>
    </source>
</evidence>
<dbReference type="InterPro" id="IPR000873">
    <property type="entry name" value="AMP-dep_synth/lig_dom"/>
</dbReference>
<dbReference type="GO" id="GO:0044539">
    <property type="term" value="P:long-chain fatty acid import into cell"/>
    <property type="evidence" value="ECO:0007669"/>
    <property type="project" value="TreeGrafter"/>
</dbReference>
<evidence type="ECO:0000256" key="2">
    <source>
        <dbReference type="ARBA" id="ARBA00022598"/>
    </source>
</evidence>
<dbReference type="RefSeq" id="WP_046152894.1">
    <property type="nucleotide sequence ID" value="NZ_CADFGU010000001.1"/>
</dbReference>
<keyword evidence="7" id="KW-0808">Transferase</keyword>
<organism evidence="7 8">
    <name type="scientific">Robbsia andropogonis</name>
    <dbReference type="NCBI Taxonomy" id="28092"/>
    <lineage>
        <taxon>Bacteria</taxon>
        <taxon>Pseudomonadati</taxon>
        <taxon>Pseudomonadota</taxon>
        <taxon>Betaproteobacteria</taxon>
        <taxon>Burkholderiales</taxon>
        <taxon>Burkholderiaceae</taxon>
        <taxon>Robbsia</taxon>
    </lineage>
</organism>
<keyword evidence="2" id="KW-0436">Ligase</keyword>
<dbReference type="GO" id="GO:0005324">
    <property type="term" value="F:long-chain fatty acid transmembrane transporter activity"/>
    <property type="evidence" value="ECO:0007669"/>
    <property type="project" value="TreeGrafter"/>
</dbReference>
<dbReference type="STRING" id="28092.WM40_10670"/>
<dbReference type="PROSITE" id="PS00455">
    <property type="entry name" value="AMP_BINDING"/>
    <property type="match status" value="1"/>
</dbReference>
<dbReference type="GO" id="GO:0005524">
    <property type="term" value="F:ATP binding"/>
    <property type="evidence" value="ECO:0007669"/>
    <property type="project" value="UniProtKB-KW"/>
</dbReference>
<keyword evidence="3" id="KW-0547">Nucleotide-binding</keyword>
<dbReference type="GO" id="GO:0016740">
    <property type="term" value="F:transferase activity"/>
    <property type="evidence" value="ECO:0007669"/>
    <property type="project" value="UniProtKB-KW"/>
</dbReference>
<dbReference type="SUPFAM" id="SSF56801">
    <property type="entry name" value="Acetyl-CoA synthetase-like"/>
    <property type="match status" value="1"/>
</dbReference>
<feature type="domain" description="AMP-binding enzyme C-terminal" evidence="6">
    <location>
        <begin position="422"/>
        <end position="497"/>
    </location>
</feature>
<proteinExistence type="inferred from homology"/>
<dbReference type="GO" id="GO:0004467">
    <property type="term" value="F:long-chain fatty acid-CoA ligase activity"/>
    <property type="evidence" value="ECO:0007669"/>
    <property type="project" value="TreeGrafter"/>
</dbReference>
<comment type="similarity">
    <text evidence="1">Belongs to the ATP-dependent AMP-binding enzyme family.</text>
</comment>
<dbReference type="Gene3D" id="3.40.50.12780">
    <property type="entry name" value="N-terminal domain of ligase-like"/>
    <property type="match status" value="1"/>
</dbReference>
<reference evidence="7 8" key="1">
    <citation type="submission" date="2015-03" db="EMBL/GenBank/DDBJ databases">
        <title>Draft Genome Sequence of Burkholderia andropogonis type strain ICMP2807, isolated from Sorghum bicolor.</title>
        <authorList>
            <person name="Lopes-Santos L."/>
            <person name="Castro D.B."/>
            <person name="Ottoboni L.M."/>
            <person name="Park D."/>
            <person name="Weirc B.S."/>
            <person name="Destefano S.A."/>
        </authorList>
    </citation>
    <scope>NUCLEOTIDE SEQUENCE [LARGE SCALE GENOMIC DNA]</scope>
    <source>
        <strain evidence="7 8">ICMP2807</strain>
    </source>
</reference>
<evidence type="ECO:0000313" key="7">
    <source>
        <dbReference type="EMBL" id="KKB63590.1"/>
    </source>
</evidence>
<dbReference type="Pfam" id="PF13193">
    <property type="entry name" value="AMP-binding_C"/>
    <property type="match status" value="1"/>
</dbReference>